<evidence type="ECO:0000313" key="11">
    <source>
        <dbReference type="Proteomes" id="UP001205906"/>
    </source>
</evidence>
<keyword evidence="11" id="KW-1185">Reference proteome</keyword>
<feature type="transmembrane region" description="Helical" evidence="8">
    <location>
        <begin position="170"/>
        <end position="194"/>
    </location>
</feature>
<sequence>MAIAGNEDDTSPRVRRDDDEFAPIRGERREEPRERSRRRLFRRNPDRLSSPQVFLLSMIIFLAIVAFVAVILTRQIQAAFTTNPGLNGLILGVLLIGILLSFGQVIRLFREVRWVNSFREGSETTEPVLLAPMKSLLGRSSSMAFSTNSLRTMLDSIANRLDESRDISRYLIGLLVFLGLLGTFWGLLATIGSIGDTIQSLDPGTGDTNAVLDALKAGLSAPLQGMGTAFSSSLFGLSGSLVLGFLDLQAGRAQTRFYTELENWLSTVTDLSSDIAPAAAVETRSGTLEPSDELREIAERLRAVQETGGSNQRVATAMANLADGISGLVRNMRSEQQMMRDWVEAQSEEQKALRETLDRLADALHRQGS</sequence>
<organism evidence="10 11">
    <name type="scientific">Mesorhizobium liriopis</name>
    <dbReference type="NCBI Taxonomy" id="2953882"/>
    <lineage>
        <taxon>Bacteria</taxon>
        <taxon>Pseudomonadati</taxon>
        <taxon>Pseudomonadota</taxon>
        <taxon>Alphaproteobacteria</taxon>
        <taxon>Hyphomicrobiales</taxon>
        <taxon>Phyllobacteriaceae</taxon>
        <taxon>Mesorhizobium</taxon>
    </lineage>
</organism>
<dbReference type="Proteomes" id="UP001205906">
    <property type="component" value="Unassembled WGS sequence"/>
</dbReference>
<keyword evidence="3 8" id="KW-0812">Transmembrane</keyword>
<evidence type="ECO:0000256" key="7">
    <source>
        <dbReference type="SAM" id="MobiDB-lite"/>
    </source>
</evidence>
<feature type="transmembrane region" description="Helical" evidence="8">
    <location>
        <begin position="229"/>
        <end position="248"/>
    </location>
</feature>
<reference evidence="10 11" key="1">
    <citation type="submission" date="2022-06" db="EMBL/GenBank/DDBJ databases">
        <title>Mesorhizobium sp. strain RP14 Genome sequencing and assembly.</title>
        <authorList>
            <person name="Kim I."/>
        </authorList>
    </citation>
    <scope>NUCLEOTIDE SEQUENCE [LARGE SCALE GENOMIC DNA]</scope>
    <source>
        <strain evidence="11">RP14(2022)</strain>
    </source>
</reference>
<dbReference type="InterPro" id="IPR002898">
    <property type="entry name" value="MotA_ExbB_proton_chnl"/>
</dbReference>
<feature type="transmembrane region" description="Helical" evidence="8">
    <location>
        <begin position="88"/>
        <end position="109"/>
    </location>
</feature>
<feature type="compositionally biased region" description="Basic and acidic residues" evidence="7">
    <location>
        <begin position="25"/>
        <end position="34"/>
    </location>
</feature>
<dbReference type="EMBL" id="JAMXQS010000007">
    <property type="protein sequence ID" value="MCO6051310.1"/>
    <property type="molecule type" value="Genomic_DNA"/>
</dbReference>
<evidence type="ECO:0000256" key="5">
    <source>
        <dbReference type="ARBA" id="ARBA00023136"/>
    </source>
</evidence>
<dbReference type="RefSeq" id="WP_252820707.1">
    <property type="nucleotide sequence ID" value="NZ_JAMXQS010000007.1"/>
</dbReference>
<evidence type="ECO:0000259" key="9">
    <source>
        <dbReference type="Pfam" id="PF01618"/>
    </source>
</evidence>
<evidence type="ECO:0000256" key="3">
    <source>
        <dbReference type="ARBA" id="ARBA00022692"/>
    </source>
</evidence>
<evidence type="ECO:0000256" key="1">
    <source>
        <dbReference type="ARBA" id="ARBA00004651"/>
    </source>
</evidence>
<accession>A0ABT1C935</accession>
<comment type="subcellular location">
    <subcellularLocation>
        <location evidence="1">Cell membrane</location>
        <topology evidence="1">Multi-pass membrane protein</topology>
    </subcellularLocation>
    <subcellularLocation>
        <location evidence="6">Membrane</location>
        <topology evidence="6">Multi-pass membrane protein</topology>
    </subcellularLocation>
</comment>
<evidence type="ECO:0000256" key="4">
    <source>
        <dbReference type="ARBA" id="ARBA00022989"/>
    </source>
</evidence>
<feature type="transmembrane region" description="Helical" evidence="8">
    <location>
        <begin position="53"/>
        <end position="76"/>
    </location>
</feature>
<evidence type="ECO:0000256" key="8">
    <source>
        <dbReference type="SAM" id="Phobius"/>
    </source>
</evidence>
<keyword evidence="6" id="KW-0813">Transport</keyword>
<keyword evidence="6" id="KW-0653">Protein transport</keyword>
<feature type="region of interest" description="Disordered" evidence="7">
    <location>
        <begin position="1"/>
        <end position="36"/>
    </location>
</feature>
<dbReference type="Pfam" id="PF01618">
    <property type="entry name" value="MotA_ExbB"/>
    <property type="match status" value="1"/>
</dbReference>
<gene>
    <name evidence="10" type="ORF">NGM99_16115</name>
</gene>
<keyword evidence="4 8" id="KW-1133">Transmembrane helix</keyword>
<name>A0ABT1C935_9HYPH</name>
<evidence type="ECO:0000256" key="6">
    <source>
        <dbReference type="RuleBase" id="RU004057"/>
    </source>
</evidence>
<protein>
    <submittedName>
        <fullName evidence="10">MotA/TolQ/ExbB proton channel family protein</fullName>
    </submittedName>
</protein>
<evidence type="ECO:0000256" key="2">
    <source>
        <dbReference type="ARBA" id="ARBA00022475"/>
    </source>
</evidence>
<keyword evidence="2" id="KW-1003">Cell membrane</keyword>
<proteinExistence type="inferred from homology"/>
<feature type="domain" description="MotA/TolQ/ExbB proton channel" evidence="9">
    <location>
        <begin position="125"/>
        <end position="200"/>
    </location>
</feature>
<evidence type="ECO:0000313" key="10">
    <source>
        <dbReference type="EMBL" id="MCO6051310.1"/>
    </source>
</evidence>
<comment type="similarity">
    <text evidence="6">Belongs to the exbB/tolQ family.</text>
</comment>
<comment type="caution">
    <text evidence="10">The sequence shown here is derived from an EMBL/GenBank/DDBJ whole genome shotgun (WGS) entry which is preliminary data.</text>
</comment>
<keyword evidence="5 8" id="KW-0472">Membrane</keyword>